<gene>
    <name evidence="8" type="ORF">QQ91_0009955</name>
</gene>
<dbReference type="AlphaFoldDB" id="A0ABD4T3Y2"/>
<dbReference type="EMBL" id="JTHE03000057">
    <property type="protein sequence ID" value="MCM1983145.1"/>
    <property type="molecule type" value="Genomic_DNA"/>
</dbReference>
<dbReference type="RefSeq" id="WP_250833321.1">
    <property type="nucleotide sequence ID" value="NZ_JTHE03000057.1"/>
</dbReference>
<dbReference type="CDD" id="cd01127">
    <property type="entry name" value="TrwB_TraG_TraD_VirD4"/>
    <property type="match status" value="2"/>
</dbReference>
<feature type="transmembrane region" description="Helical" evidence="7">
    <location>
        <begin position="6"/>
        <end position="28"/>
    </location>
</feature>
<evidence type="ECO:0000313" key="8">
    <source>
        <dbReference type="EMBL" id="MCM1983145.1"/>
    </source>
</evidence>
<evidence type="ECO:0000256" key="7">
    <source>
        <dbReference type="SAM" id="Phobius"/>
    </source>
</evidence>
<reference evidence="8 9" key="1">
    <citation type="journal article" date="2015" name="Genome Announc.">
        <title>Draft Genome Sequence of Filamentous Marine Cyanobacterium Lyngbya confervoides Strain BDU141951.</title>
        <authorList>
            <person name="Chandrababunaidu M.M."/>
            <person name="Sen D."/>
            <person name="Tripathy S."/>
        </authorList>
    </citation>
    <scope>NUCLEOTIDE SEQUENCE [LARGE SCALE GENOMIC DNA]</scope>
    <source>
        <strain evidence="8 9">BDU141951</strain>
    </source>
</reference>
<dbReference type="GO" id="GO:0005886">
    <property type="term" value="C:plasma membrane"/>
    <property type="evidence" value="ECO:0007669"/>
    <property type="project" value="UniProtKB-SubCell"/>
</dbReference>
<dbReference type="InterPro" id="IPR027417">
    <property type="entry name" value="P-loop_NTPase"/>
</dbReference>
<keyword evidence="9" id="KW-1185">Reference proteome</keyword>
<keyword evidence="6 7" id="KW-0472">Membrane</keyword>
<dbReference type="InterPro" id="IPR003688">
    <property type="entry name" value="TraG/VirD4"/>
</dbReference>
<sequence length="495" mass="54789">MTLQIVFSVVSLLSKVIYGLAVLLVNAYRDRPQPMRNQILVPGDHSPRLPPRGDVHDYRGLAAPSELSPLKQGGVSLGRYQSPGGLPQGSLYLPTRLLHQHAAVIGPTGSGKTAGIMEPWAVDLLRGGHSVVMVDVKGDLMRGLGQRALNQGYKVLYWDIARPTQSLAWNWLDGIEDYRDVEAAVASIMGRENTNDPHLFFTKRDRRWLRALIHVVKAVYAEQAKPRDLYHLVANPDKLKDLLYRYSDLTNYKDDLRDLLDFSPDEQSRAVSGLLNELHLFTVPPIEQVTGHSDFCLADLDTQPTLLLIGASLADAKAAETFSGLMLSQLFNHVYRRFEDGDTSNRRSLYFLIDEAARLKTRIDYEQALSVTRAAEVGICLALQDVAQLGDDRATSAVLANCHTLITLRGVSAATARYTASRLGQRVVQTVDLSHHRGPMEPIGSRGKSIGTKTVPVLEDREIMHPPVQSYCALVHVPSVSPKPFFVNLAQLDLP</sequence>
<comment type="similarity">
    <text evidence="2">Belongs to the VirD4/TraG family.</text>
</comment>
<evidence type="ECO:0000256" key="2">
    <source>
        <dbReference type="ARBA" id="ARBA00008806"/>
    </source>
</evidence>
<evidence type="ECO:0000256" key="3">
    <source>
        <dbReference type="ARBA" id="ARBA00022475"/>
    </source>
</evidence>
<evidence type="ECO:0000313" key="9">
    <source>
        <dbReference type="Proteomes" id="UP000031561"/>
    </source>
</evidence>
<comment type="caution">
    <text evidence="8">The sequence shown here is derived from an EMBL/GenBank/DDBJ whole genome shotgun (WGS) entry which is preliminary data.</text>
</comment>
<accession>A0ABD4T3Y2</accession>
<dbReference type="PANTHER" id="PTHR37937">
    <property type="entry name" value="CONJUGATIVE TRANSFER: DNA TRANSPORT"/>
    <property type="match status" value="1"/>
</dbReference>
<evidence type="ECO:0000256" key="5">
    <source>
        <dbReference type="ARBA" id="ARBA00022989"/>
    </source>
</evidence>
<keyword evidence="3" id="KW-1003">Cell membrane</keyword>
<proteinExistence type="inferred from homology"/>
<protein>
    <submittedName>
        <fullName evidence="8">Type IV secretory system conjugative DNA transfer family protein</fullName>
    </submittedName>
</protein>
<keyword evidence="8" id="KW-0614">Plasmid</keyword>
<dbReference type="InterPro" id="IPR051539">
    <property type="entry name" value="T4SS-coupling_protein"/>
</dbReference>
<dbReference type="Gene3D" id="3.40.50.300">
    <property type="entry name" value="P-loop containing nucleotide triphosphate hydrolases"/>
    <property type="match status" value="2"/>
</dbReference>
<geneLocation type="plasmid" evidence="8">
    <name>unnamed17</name>
</geneLocation>
<name>A0ABD4T3Y2_9CYAN</name>
<dbReference type="Proteomes" id="UP000031561">
    <property type="component" value="Unassembled WGS sequence"/>
</dbReference>
<dbReference type="SUPFAM" id="SSF52540">
    <property type="entry name" value="P-loop containing nucleoside triphosphate hydrolases"/>
    <property type="match status" value="1"/>
</dbReference>
<keyword evidence="4 7" id="KW-0812">Transmembrane</keyword>
<keyword evidence="5 7" id="KW-1133">Transmembrane helix</keyword>
<dbReference type="Pfam" id="PF02534">
    <property type="entry name" value="T4SS-DNA_transf"/>
    <property type="match status" value="1"/>
</dbReference>
<comment type="subcellular location">
    <subcellularLocation>
        <location evidence="1">Cell membrane</location>
        <topology evidence="1">Multi-pass membrane protein</topology>
    </subcellularLocation>
</comment>
<evidence type="ECO:0000256" key="6">
    <source>
        <dbReference type="ARBA" id="ARBA00023136"/>
    </source>
</evidence>
<evidence type="ECO:0000256" key="1">
    <source>
        <dbReference type="ARBA" id="ARBA00004651"/>
    </source>
</evidence>
<dbReference type="PANTHER" id="PTHR37937:SF1">
    <property type="entry name" value="CONJUGATIVE TRANSFER: DNA TRANSPORT"/>
    <property type="match status" value="1"/>
</dbReference>
<organism evidence="8 9">
    <name type="scientific">Lyngbya confervoides BDU141951</name>
    <dbReference type="NCBI Taxonomy" id="1574623"/>
    <lineage>
        <taxon>Bacteria</taxon>
        <taxon>Bacillati</taxon>
        <taxon>Cyanobacteriota</taxon>
        <taxon>Cyanophyceae</taxon>
        <taxon>Oscillatoriophycideae</taxon>
        <taxon>Oscillatoriales</taxon>
        <taxon>Microcoleaceae</taxon>
        <taxon>Lyngbya</taxon>
    </lineage>
</organism>
<evidence type="ECO:0000256" key="4">
    <source>
        <dbReference type="ARBA" id="ARBA00022692"/>
    </source>
</evidence>